<evidence type="ECO:0000313" key="2">
    <source>
        <dbReference type="EMBL" id="CAG7613807.1"/>
    </source>
</evidence>
<protein>
    <submittedName>
        <fullName evidence="2">Uncharacterized protein</fullName>
    </submittedName>
</protein>
<evidence type="ECO:0000256" key="1">
    <source>
        <dbReference type="SAM" id="MobiDB-lite"/>
    </source>
</evidence>
<keyword evidence="3" id="KW-1185">Reference proteome</keyword>
<gene>
    <name evidence="2" type="ORF">PAECIP111802_00015</name>
</gene>
<dbReference type="RefSeq" id="WP_218096420.1">
    <property type="nucleotide sequence ID" value="NZ_CAJVCE010000001.1"/>
</dbReference>
<evidence type="ECO:0000313" key="3">
    <source>
        <dbReference type="Proteomes" id="UP000730618"/>
    </source>
</evidence>
<feature type="compositionally biased region" description="Polar residues" evidence="1">
    <location>
        <begin position="1"/>
        <end position="15"/>
    </location>
</feature>
<organism evidence="2 3">
    <name type="scientific">Paenibacillus allorhizosphaerae</name>
    <dbReference type="NCBI Taxonomy" id="2849866"/>
    <lineage>
        <taxon>Bacteria</taxon>
        <taxon>Bacillati</taxon>
        <taxon>Bacillota</taxon>
        <taxon>Bacilli</taxon>
        <taxon>Bacillales</taxon>
        <taxon>Paenibacillaceae</taxon>
        <taxon>Paenibacillus</taxon>
    </lineage>
</organism>
<feature type="region of interest" description="Disordered" evidence="1">
    <location>
        <begin position="1"/>
        <end position="23"/>
    </location>
</feature>
<dbReference type="EMBL" id="CAJVCE010000001">
    <property type="protein sequence ID" value="CAG7613807.1"/>
    <property type="molecule type" value="Genomic_DNA"/>
</dbReference>
<dbReference type="Proteomes" id="UP000730618">
    <property type="component" value="Unassembled WGS sequence"/>
</dbReference>
<reference evidence="2 3" key="1">
    <citation type="submission" date="2021-06" db="EMBL/GenBank/DDBJ databases">
        <authorList>
            <person name="Criscuolo A."/>
        </authorList>
    </citation>
    <scope>NUCLEOTIDE SEQUENCE [LARGE SCALE GENOMIC DNA]</scope>
    <source>
        <strain evidence="3">CIP 111802</strain>
    </source>
</reference>
<comment type="caution">
    <text evidence="2">The sequence shown here is derived from an EMBL/GenBank/DDBJ whole genome shotgun (WGS) entry which is preliminary data.</text>
</comment>
<accession>A0ABM8V9Q7</accession>
<proteinExistence type="predicted"/>
<name>A0ABM8V9Q7_9BACL</name>
<sequence>MTYSGTELTVTNRTPQGAALKPPLGWKASTATAVPRRVHMSAYRQASMLRTTRD</sequence>